<dbReference type="PANTHER" id="PTHR11012">
    <property type="entry name" value="PROTEIN KINASE-LIKE DOMAIN-CONTAINING"/>
    <property type="match status" value="1"/>
</dbReference>
<sequence length="461" mass="53412">MGSSLVPEALEDLSEEWLRDNVLKQEIVEEFVILDHQVVCATNSEDRDGYMSLMLQIETEVELKTNGREKKRFNLFAKLFPPNEEHRKKVRKLRAFDREVHVYNSLRQQIRSVQRASSAKLEPCWPRCVYAAVDQEKGVSALIMEDLKASGFILMDKTKGLSFQHLELCMKAFARTHALTFNLKNGLGLEQMLLRNHQLLDNPMLEFDDIFDTNFEVAIHYLRGYGRPDLAQKMQDYQQKHGTVMSYINSLLDRPHRMRTLTQGDCWINNMMFRHEVRDGKEAPVEVKLLDLQIMRYLHPCTDLVYLIFGGSNSRQRNPVDQLLRTYYDTFFDILFQTGSTFCRSDYTFEELKADFEVFRHFGLVIGTLFIIVSLTNPQDMPNLDHITEDLNVVWERWLQEQKKKPVPKNIGSRLVDLVEDANSTEEARAVEAVTATMFVTLFQSVAKGMSVTTVIECSVS</sequence>
<dbReference type="PANTHER" id="PTHR11012:SF30">
    <property type="entry name" value="PROTEIN KINASE-LIKE DOMAIN-CONTAINING"/>
    <property type="match status" value="1"/>
</dbReference>
<name>A0A7R8WQY9_9CRUS</name>
<evidence type="ECO:0000313" key="1">
    <source>
        <dbReference type="EMBL" id="CAD7235214.1"/>
    </source>
</evidence>
<dbReference type="SMART" id="SM00587">
    <property type="entry name" value="CHK"/>
    <property type="match status" value="1"/>
</dbReference>
<proteinExistence type="predicted"/>
<dbReference type="AlphaFoldDB" id="A0A7R8WQY9"/>
<dbReference type="InterPro" id="IPR015897">
    <property type="entry name" value="CHK_kinase-like"/>
</dbReference>
<dbReference type="OrthoDB" id="8250698at2759"/>
<protein>
    <submittedName>
        <fullName evidence="1">Uncharacterized protein</fullName>
    </submittedName>
</protein>
<dbReference type="EMBL" id="OB671740">
    <property type="protein sequence ID" value="CAD7235214.1"/>
    <property type="molecule type" value="Genomic_DNA"/>
</dbReference>
<dbReference type="Pfam" id="PF02958">
    <property type="entry name" value="EcKL"/>
    <property type="match status" value="1"/>
</dbReference>
<dbReference type="InterPro" id="IPR004119">
    <property type="entry name" value="EcKL"/>
</dbReference>
<organism evidence="1">
    <name type="scientific">Cyprideis torosa</name>
    <dbReference type="NCBI Taxonomy" id="163714"/>
    <lineage>
        <taxon>Eukaryota</taxon>
        <taxon>Metazoa</taxon>
        <taxon>Ecdysozoa</taxon>
        <taxon>Arthropoda</taxon>
        <taxon>Crustacea</taxon>
        <taxon>Oligostraca</taxon>
        <taxon>Ostracoda</taxon>
        <taxon>Podocopa</taxon>
        <taxon>Podocopida</taxon>
        <taxon>Cytherocopina</taxon>
        <taxon>Cytheroidea</taxon>
        <taxon>Cytherideidae</taxon>
        <taxon>Cyprideis</taxon>
    </lineage>
</organism>
<reference evidence="1" key="1">
    <citation type="submission" date="2020-11" db="EMBL/GenBank/DDBJ databases">
        <authorList>
            <person name="Tran Van P."/>
        </authorList>
    </citation>
    <scope>NUCLEOTIDE SEQUENCE</scope>
</reference>
<accession>A0A7R8WQY9</accession>
<gene>
    <name evidence="1" type="ORF">CTOB1V02_LOCUS13030</name>
</gene>
<dbReference type="SUPFAM" id="SSF56112">
    <property type="entry name" value="Protein kinase-like (PK-like)"/>
    <property type="match status" value="1"/>
</dbReference>
<dbReference type="InterPro" id="IPR011009">
    <property type="entry name" value="Kinase-like_dom_sf"/>
</dbReference>
<dbReference type="Gene3D" id="3.90.1200.10">
    <property type="match status" value="1"/>
</dbReference>